<comment type="caution">
    <text evidence="2">The sequence shown here is derived from an EMBL/GenBank/DDBJ whole genome shotgun (WGS) entry which is preliminary data.</text>
</comment>
<dbReference type="EMBL" id="BJYU01000038">
    <property type="protein sequence ID" value="GEO15204.1"/>
    <property type="molecule type" value="Genomic_DNA"/>
</dbReference>
<accession>A0A512BTE6</accession>
<keyword evidence="1" id="KW-0472">Membrane</keyword>
<proteinExistence type="predicted"/>
<organism evidence="2 3">
    <name type="scientific">Microvirga aerophila</name>
    <dbReference type="NCBI Taxonomy" id="670291"/>
    <lineage>
        <taxon>Bacteria</taxon>
        <taxon>Pseudomonadati</taxon>
        <taxon>Pseudomonadota</taxon>
        <taxon>Alphaproteobacteria</taxon>
        <taxon>Hyphomicrobiales</taxon>
        <taxon>Methylobacteriaceae</taxon>
        <taxon>Microvirga</taxon>
    </lineage>
</organism>
<dbReference type="RefSeq" id="WP_114187385.1">
    <property type="nucleotide sequence ID" value="NZ_BJYU01000038.1"/>
</dbReference>
<dbReference type="OrthoDB" id="5792512at2"/>
<reference evidence="2 3" key="1">
    <citation type="submission" date="2019-07" db="EMBL/GenBank/DDBJ databases">
        <title>Whole genome shotgun sequence of Microvirga aerophila NBRC 106136.</title>
        <authorList>
            <person name="Hosoyama A."/>
            <person name="Uohara A."/>
            <person name="Ohji S."/>
            <person name="Ichikawa N."/>
        </authorList>
    </citation>
    <scope>NUCLEOTIDE SEQUENCE [LARGE SCALE GENOMIC DNA]</scope>
    <source>
        <strain evidence="2 3">NBRC 106136</strain>
    </source>
</reference>
<evidence type="ECO:0000313" key="2">
    <source>
        <dbReference type="EMBL" id="GEO15204.1"/>
    </source>
</evidence>
<keyword evidence="1" id="KW-0812">Transmembrane</keyword>
<gene>
    <name evidence="2" type="ORF">MAE02_29000</name>
</gene>
<keyword evidence="1" id="KW-1133">Transmembrane helix</keyword>
<name>A0A512BTE6_9HYPH</name>
<protein>
    <submittedName>
        <fullName evidence="2">Uncharacterized protein</fullName>
    </submittedName>
</protein>
<feature type="transmembrane region" description="Helical" evidence="1">
    <location>
        <begin position="36"/>
        <end position="53"/>
    </location>
</feature>
<keyword evidence="3" id="KW-1185">Reference proteome</keyword>
<dbReference type="AlphaFoldDB" id="A0A512BTE6"/>
<evidence type="ECO:0000313" key="3">
    <source>
        <dbReference type="Proteomes" id="UP000321085"/>
    </source>
</evidence>
<dbReference type="Proteomes" id="UP000321085">
    <property type="component" value="Unassembled WGS sequence"/>
</dbReference>
<evidence type="ECO:0000256" key="1">
    <source>
        <dbReference type="SAM" id="Phobius"/>
    </source>
</evidence>
<sequence length="97" mass="10629">MGQELRIEESVTHTAAAMDSAQLGDLVRSAWSGGKALLSLLVVVPIISIYLLADWDRMIATIDSWVSAKHREDIRAVGREIHTRGLAQCATDLPCWA</sequence>